<dbReference type="InterPro" id="IPR000772">
    <property type="entry name" value="Ricin_B_lectin"/>
</dbReference>
<name>A0ABS5KWY2_9ACTN</name>
<feature type="domain" description="Ricin B lectin" evidence="2">
    <location>
        <begin position="23"/>
        <end position="156"/>
    </location>
</feature>
<dbReference type="SUPFAM" id="SSF50370">
    <property type="entry name" value="Ricin B-like lectins"/>
    <property type="match status" value="1"/>
</dbReference>
<feature type="compositionally biased region" description="Low complexity" evidence="1">
    <location>
        <begin position="1"/>
        <end position="20"/>
    </location>
</feature>
<dbReference type="RefSeq" id="WP_212013593.1">
    <property type="nucleotide sequence ID" value="NZ_JAAFYZ010000107.1"/>
</dbReference>
<comment type="caution">
    <text evidence="3">The sequence shown here is derived from an EMBL/GenBank/DDBJ whole genome shotgun (WGS) entry which is preliminary data.</text>
</comment>
<organism evidence="3 4">
    <name type="scientific">Catenulispora pinistramenti</name>
    <dbReference type="NCBI Taxonomy" id="2705254"/>
    <lineage>
        <taxon>Bacteria</taxon>
        <taxon>Bacillati</taxon>
        <taxon>Actinomycetota</taxon>
        <taxon>Actinomycetes</taxon>
        <taxon>Catenulisporales</taxon>
        <taxon>Catenulisporaceae</taxon>
        <taxon>Catenulispora</taxon>
    </lineage>
</organism>
<dbReference type="PROSITE" id="PS50231">
    <property type="entry name" value="RICIN_B_LECTIN"/>
    <property type="match status" value="1"/>
</dbReference>
<proteinExistence type="predicted"/>
<evidence type="ECO:0000313" key="3">
    <source>
        <dbReference type="EMBL" id="MBS2550561.1"/>
    </source>
</evidence>
<dbReference type="Gene3D" id="2.80.10.50">
    <property type="match status" value="1"/>
</dbReference>
<dbReference type="EMBL" id="JAAFYZ010000107">
    <property type="protein sequence ID" value="MBS2550561.1"/>
    <property type="molecule type" value="Genomic_DNA"/>
</dbReference>
<dbReference type="InterPro" id="IPR035992">
    <property type="entry name" value="Ricin_B-like_lectins"/>
</dbReference>
<accession>A0ABS5KWY2</accession>
<dbReference type="Proteomes" id="UP000730482">
    <property type="component" value="Unassembled WGS sequence"/>
</dbReference>
<sequence>TSSSSPSAPATSGAPATLPSHPAHMMTNVGDGLSVDVQSEDAGDGKAVVAWDQHTTNNGQYWQVQPYNDSQVALMTYLNTYQAMTMDLSSHNVIMQHCGSVCATNQVWWYAASSINGAFYVHNGYAKDCLTDNGRDAQLTVEPCTTGNKAQLWETP</sequence>
<keyword evidence="4" id="KW-1185">Reference proteome</keyword>
<dbReference type="Pfam" id="PF00652">
    <property type="entry name" value="Ricin_B_lectin"/>
    <property type="match status" value="1"/>
</dbReference>
<evidence type="ECO:0000259" key="2">
    <source>
        <dbReference type="SMART" id="SM00458"/>
    </source>
</evidence>
<feature type="region of interest" description="Disordered" evidence="1">
    <location>
        <begin position="1"/>
        <end position="25"/>
    </location>
</feature>
<dbReference type="SMART" id="SM00458">
    <property type="entry name" value="RICIN"/>
    <property type="match status" value="1"/>
</dbReference>
<evidence type="ECO:0000313" key="4">
    <source>
        <dbReference type="Proteomes" id="UP000730482"/>
    </source>
</evidence>
<evidence type="ECO:0000256" key="1">
    <source>
        <dbReference type="SAM" id="MobiDB-lite"/>
    </source>
</evidence>
<feature type="non-terminal residue" evidence="3">
    <location>
        <position position="1"/>
    </location>
</feature>
<reference evidence="3 4" key="1">
    <citation type="submission" date="2020-02" db="EMBL/GenBank/DDBJ databases">
        <title>Acidophilic actinobacteria isolated from forest soil.</title>
        <authorList>
            <person name="Golinska P."/>
        </authorList>
    </citation>
    <scope>NUCLEOTIDE SEQUENCE [LARGE SCALE GENOMIC DNA]</scope>
    <source>
        <strain evidence="3 4">NL8</strain>
    </source>
</reference>
<protein>
    <submittedName>
        <fullName evidence="3">Ricin-type beta-trefoil lectin domain protein</fullName>
    </submittedName>
</protein>
<dbReference type="CDD" id="cd00161">
    <property type="entry name" value="beta-trefoil_Ricin-like"/>
    <property type="match status" value="1"/>
</dbReference>
<gene>
    <name evidence="3" type="ORF">KGQ19_27185</name>
</gene>